<feature type="compositionally biased region" description="Basic and acidic residues" evidence="1">
    <location>
        <begin position="16"/>
        <end position="33"/>
    </location>
</feature>
<comment type="caution">
    <text evidence="2">The sequence shown here is derived from an EMBL/GenBank/DDBJ whole genome shotgun (WGS) entry which is preliminary data.</text>
</comment>
<dbReference type="EMBL" id="JACASE010000002">
    <property type="protein sequence ID" value="KAF6496011.1"/>
    <property type="molecule type" value="Genomic_DNA"/>
</dbReference>
<feature type="compositionally biased region" description="Gly residues" evidence="1">
    <location>
        <begin position="51"/>
        <end position="61"/>
    </location>
</feature>
<proteinExistence type="predicted"/>
<gene>
    <name evidence="2" type="ORF">HJG63_010276</name>
</gene>
<sequence length="165" mass="16706">MGSRSCRGEVGVTGRRRAEQRARGDGREDKVSESRAAQAASCAWRKVGTASRGGGSCGGEGPPSLSLPGEGGPAPAATASLSAPCPISSYGLPASCRLSRPSLSPPECEVGGGGVVEGGSTTDSPHIHPLPAMETCPAWPPGAPRPLCLLYLGYFAFVICVQARS</sequence>
<keyword evidence="3" id="KW-1185">Reference proteome</keyword>
<feature type="compositionally biased region" description="Low complexity" evidence="1">
    <location>
        <begin position="62"/>
        <end position="78"/>
    </location>
</feature>
<dbReference type="Proteomes" id="UP000593571">
    <property type="component" value="Unassembled WGS sequence"/>
</dbReference>
<accession>A0A7J8JHL7</accession>
<organism evidence="2 3">
    <name type="scientific">Rousettus aegyptiacus</name>
    <name type="common">Egyptian fruit bat</name>
    <name type="synonym">Pteropus aegyptiacus</name>
    <dbReference type="NCBI Taxonomy" id="9407"/>
    <lineage>
        <taxon>Eukaryota</taxon>
        <taxon>Metazoa</taxon>
        <taxon>Chordata</taxon>
        <taxon>Craniata</taxon>
        <taxon>Vertebrata</taxon>
        <taxon>Euteleostomi</taxon>
        <taxon>Mammalia</taxon>
        <taxon>Eutheria</taxon>
        <taxon>Laurasiatheria</taxon>
        <taxon>Chiroptera</taxon>
        <taxon>Yinpterochiroptera</taxon>
        <taxon>Pteropodoidea</taxon>
        <taxon>Pteropodidae</taxon>
        <taxon>Rousettinae</taxon>
        <taxon>Rousettus</taxon>
    </lineage>
</organism>
<evidence type="ECO:0000256" key="1">
    <source>
        <dbReference type="SAM" id="MobiDB-lite"/>
    </source>
</evidence>
<name>A0A7J8JHL7_ROUAE</name>
<feature type="region of interest" description="Disordered" evidence="1">
    <location>
        <begin position="1"/>
        <end position="78"/>
    </location>
</feature>
<dbReference type="AlphaFoldDB" id="A0A7J8JHL7"/>
<protein>
    <submittedName>
        <fullName evidence="2">Uncharacterized protein</fullName>
    </submittedName>
</protein>
<evidence type="ECO:0000313" key="2">
    <source>
        <dbReference type="EMBL" id="KAF6496011.1"/>
    </source>
</evidence>
<evidence type="ECO:0000313" key="3">
    <source>
        <dbReference type="Proteomes" id="UP000593571"/>
    </source>
</evidence>
<reference evidence="2 3" key="1">
    <citation type="journal article" date="2020" name="Nature">
        <title>Six reference-quality genomes reveal evolution of bat adaptations.</title>
        <authorList>
            <person name="Jebb D."/>
            <person name="Huang Z."/>
            <person name="Pippel M."/>
            <person name="Hughes G.M."/>
            <person name="Lavrichenko K."/>
            <person name="Devanna P."/>
            <person name="Winkler S."/>
            <person name="Jermiin L.S."/>
            <person name="Skirmuntt E.C."/>
            <person name="Katzourakis A."/>
            <person name="Burkitt-Gray L."/>
            <person name="Ray D.A."/>
            <person name="Sullivan K.A.M."/>
            <person name="Roscito J.G."/>
            <person name="Kirilenko B.M."/>
            <person name="Davalos L.M."/>
            <person name="Corthals A.P."/>
            <person name="Power M.L."/>
            <person name="Jones G."/>
            <person name="Ransome R.D."/>
            <person name="Dechmann D.K.N."/>
            <person name="Locatelli A.G."/>
            <person name="Puechmaille S.J."/>
            <person name="Fedrigo O."/>
            <person name="Jarvis E.D."/>
            <person name="Hiller M."/>
            <person name="Vernes S.C."/>
            <person name="Myers E.W."/>
            <person name="Teeling E.C."/>
        </authorList>
    </citation>
    <scope>NUCLEOTIDE SEQUENCE [LARGE SCALE GENOMIC DNA]</scope>
    <source>
        <strain evidence="2">MRouAeg1</strain>
        <tissue evidence="2">Muscle</tissue>
    </source>
</reference>